<sequence length="182" mass="20164">MATGKCLLKLAQIARAHNAQLLKLDKAIPPMIQQAIKIAMNQVVDKLGSLCAQYEVAFIRKEIYRRKDMIPPMDINLNIPIREPDTTVAERSLLDDWCTGYNPSKGTTVGLVQEGKPPHEKVPPTMEVSPHSDPSRVAPIYSYHEARTLLNRLVATSPSDPLVLPPDPLMPSVVGIAKKYFS</sequence>
<proteinExistence type="predicted"/>
<comment type="caution">
    <text evidence="2">The sequence shown here is derived from an EMBL/GenBank/DDBJ whole genome shotgun (WGS) entry which is preliminary data.</text>
</comment>
<feature type="region of interest" description="Disordered" evidence="1">
    <location>
        <begin position="113"/>
        <end position="134"/>
    </location>
</feature>
<organism evidence="2 3">
    <name type="scientific">Datura stramonium</name>
    <name type="common">Jimsonweed</name>
    <name type="synonym">Common thornapple</name>
    <dbReference type="NCBI Taxonomy" id="4076"/>
    <lineage>
        <taxon>Eukaryota</taxon>
        <taxon>Viridiplantae</taxon>
        <taxon>Streptophyta</taxon>
        <taxon>Embryophyta</taxon>
        <taxon>Tracheophyta</taxon>
        <taxon>Spermatophyta</taxon>
        <taxon>Magnoliopsida</taxon>
        <taxon>eudicotyledons</taxon>
        <taxon>Gunneridae</taxon>
        <taxon>Pentapetalae</taxon>
        <taxon>asterids</taxon>
        <taxon>lamiids</taxon>
        <taxon>Solanales</taxon>
        <taxon>Solanaceae</taxon>
        <taxon>Solanoideae</taxon>
        <taxon>Datureae</taxon>
        <taxon>Datura</taxon>
    </lineage>
</organism>
<protein>
    <submittedName>
        <fullName evidence="2">Uncharacterized protein</fullName>
    </submittedName>
</protein>
<keyword evidence="3" id="KW-1185">Reference proteome</keyword>
<accession>A0ABS8SVS6</accession>
<reference evidence="2 3" key="1">
    <citation type="journal article" date="2021" name="BMC Genomics">
        <title>Datura genome reveals duplications of psychoactive alkaloid biosynthetic genes and high mutation rate following tissue culture.</title>
        <authorList>
            <person name="Rajewski A."/>
            <person name="Carter-House D."/>
            <person name="Stajich J."/>
            <person name="Litt A."/>
        </authorList>
    </citation>
    <scope>NUCLEOTIDE SEQUENCE [LARGE SCALE GENOMIC DNA]</scope>
    <source>
        <strain evidence="2">AR-01</strain>
    </source>
</reference>
<evidence type="ECO:0000256" key="1">
    <source>
        <dbReference type="SAM" id="MobiDB-lite"/>
    </source>
</evidence>
<gene>
    <name evidence="2" type="ORF">HAX54_048751</name>
</gene>
<evidence type="ECO:0000313" key="2">
    <source>
        <dbReference type="EMBL" id="MCD7462549.1"/>
    </source>
</evidence>
<dbReference type="Proteomes" id="UP000823775">
    <property type="component" value="Unassembled WGS sequence"/>
</dbReference>
<evidence type="ECO:0000313" key="3">
    <source>
        <dbReference type="Proteomes" id="UP000823775"/>
    </source>
</evidence>
<name>A0ABS8SVS6_DATST</name>
<dbReference type="EMBL" id="JACEIK010000810">
    <property type="protein sequence ID" value="MCD7462549.1"/>
    <property type="molecule type" value="Genomic_DNA"/>
</dbReference>